<dbReference type="Pfam" id="PF02575">
    <property type="entry name" value="YbaB_DNA_bd"/>
    <property type="match status" value="1"/>
</dbReference>
<evidence type="ECO:0000313" key="2">
    <source>
        <dbReference type="EMBL" id="QIS09171.1"/>
    </source>
</evidence>
<dbReference type="AlphaFoldDB" id="A0A6G9Y7I4"/>
<gene>
    <name evidence="2" type="ORF">F5544_06300</name>
</gene>
<dbReference type="KEGG" id="nah:F5544_06300"/>
<protein>
    <submittedName>
        <fullName evidence="2">YbaB/EbfC family DNA-binding protein</fullName>
    </submittedName>
</protein>
<keyword evidence="3" id="KW-1185">Reference proteome</keyword>
<dbReference type="SUPFAM" id="SSF82607">
    <property type="entry name" value="YbaB-like"/>
    <property type="match status" value="1"/>
</dbReference>
<feature type="region of interest" description="Disordered" evidence="1">
    <location>
        <begin position="134"/>
        <end position="168"/>
    </location>
</feature>
<keyword evidence="2" id="KW-0238">DNA-binding</keyword>
<dbReference type="EMBL" id="CP046172">
    <property type="protein sequence ID" value="QIS09171.1"/>
    <property type="molecule type" value="Genomic_DNA"/>
</dbReference>
<dbReference type="RefSeq" id="WP_167472312.1">
    <property type="nucleotide sequence ID" value="NZ_CP046172.1"/>
</dbReference>
<dbReference type="GO" id="GO:0003677">
    <property type="term" value="F:DNA binding"/>
    <property type="evidence" value="ECO:0007669"/>
    <property type="project" value="UniProtKB-KW"/>
</dbReference>
<sequence length="168" mass="18160">MTSFERDQLRARTEALQAQADAMMATYEQQLRDIGQARDVLAIAKSEGWSDDNLVRVTTNSAGVPIEVWVDPSAFKRSQPDKLGISFLQAAQAAARAAKSEIDAVLGPVTAAAAEFTPPEDPFESLPFIGRPIGDVLPPLPTAEPTAPQESERAYEDEDEGPHWKGIG</sequence>
<accession>A0A6G9Y7I4</accession>
<dbReference type="Gene3D" id="3.30.1310.10">
    <property type="entry name" value="Nucleoid-associated protein YbaB-like domain"/>
    <property type="match status" value="1"/>
</dbReference>
<dbReference type="InterPro" id="IPR004401">
    <property type="entry name" value="YbaB/EbfC"/>
</dbReference>
<dbReference type="Proteomes" id="UP000503540">
    <property type="component" value="Chromosome"/>
</dbReference>
<proteinExistence type="predicted"/>
<name>A0A6G9Y7I4_9NOCA</name>
<evidence type="ECO:0000313" key="3">
    <source>
        <dbReference type="Proteomes" id="UP000503540"/>
    </source>
</evidence>
<evidence type="ECO:0000256" key="1">
    <source>
        <dbReference type="SAM" id="MobiDB-lite"/>
    </source>
</evidence>
<dbReference type="InterPro" id="IPR036894">
    <property type="entry name" value="YbaB-like_sf"/>
</dbReference>
<reference evidence="2 3" key="1">
    <citation type="journal article" date="2019" name="ACS Chem. Biol.">
        <title>Identification and Mobilization of a Cryptic Antibiotic Biosynthesis Gene Locus from a Human-Pathogenic Nocardia Isolate.</title>
        <authorList>
            <person name="Herisse M."/>
            <person name="Ishida K."/>
            <person name="Porter J.L."/>
            <person name="Howden B."/>
            <person name="Hertweck C."/>
            <person name="Stinear T.P."/>
            <person name="Pidot S.J."/>
        </authorList>
    </citation>
    <scope>NUCLEOTIDE SEQUENCE [LARGE SCALE GENOMIC DNA]</scope>
    <source>
        <strain evidence="2 3">AUSMDU00012717</strain>
    </source>
</reference>
<organism evidence="2 3">
    <name type="scientific">Nocardia arthritidis</name>
    <dbReference type="NCBI Taxonomy" id="228602"/>
    <lineage>
        <taxon>Bacteria</taxon>
        <taxon>Bacillati</taxon>
        <taxon>Actinomycetota</taxon>
        <taxon>Actinomycetes</taxon>
        <taxon>Mycobacteriales</taxon>
        <taxon>Nocardiaceae</taxon>
        <taxon>Nocardia</taxon>
    </lineage>
</organism>